<accession>A0A2H0N2P0</accession>
<protein>
    <submittedName>
        <fullName evidence="2">Uncharacterized protein</fullName>
    </submittedName>
</protein>
<keyword evidence="1" id="KW-0812">Transmembrane</keyword>
<sequence>MLEKNITDISPKKEKDILSPVFHDPAELAELMKKNIQWSEAIFQQNKKIARTLKWSMIGSYLRLALILIPLIIGIIYLPPLLSAVWSQYQSVIGLGTGVPGGENESLQMLIEQFGGGASAIDVQNFLGKFSGGQ</sequence>
<name>A0A2H0N2P0_9BACT</name>
<reference evidence="2 3" key="1">
    <citation type="submission" date="2017-09" db="EMBL/GenBank/DDBJ databases">
        <title>Depth-based differentiation of microbial function through sediment-hosted aquifers and enrichment of novel symbionts in the deep terrestrial subsurface.</title>
        <authorList>
            <person name="Probst A.J."/>
            <person name="Ladd B."/>
            <person name="Jarett J.K."/>
            <person name="Geller-Mcgrath D.E."/>
            <person name="Sieber C.M."/>
            <person name="Emerson J.B."/>
            <person name="Anantharaman K."/>
            <person name="Thomas B.C."/>
            <person name="Malmstrom R."/>
            <person name="Stieglmeier M."/>
            <person name="Klingl A."/>
            <person name="Woyke T."/>
            <person name="Ryan C.M."/>
            <person name="Banfield J.F."/>
        </authorList>
    </citation>
    <scope>NUCLEOTIDE SEQUENCE [LARGE SCALE GENOMIC DNA]</scope>
    <source>
        <strain evidence="2">CG11_big_fil_rev_8_21_14_0_20_43_7</strain>
    </source>
</reference>
<keyword evidence="1" id="KW-1133">Transmembrane helix</keyword>
<gene>
    <name evidence="2" type="ORF">COV60_01760</name>
</gene>
<evidence type="ECO:0000313" key="2">
    <source>
        <dbReference type="EMBL" id="PIR03169.1"/>
    </source>
</evidence>
<feature type="transmembrane region" description="Helical" evidence="1">
    <location>
        <begin position="61"/>
        <end position="79"/>
    </location>
</feature>
<dbReference type="Proteomes" id="UP000229782">
    <property type="component" value="Unassembled WGS sequence"/>
</dbReference>
<dbReference type="EMBL" id="PCWM01000039">
    <property type="protein sequence ID" value="PIR03169.1"/>
    <property type="molecule type" value="Genomic_DNA"/>
</dbReference>
<dbReference type="AlphaFoldDB" id="A0A2H0N2P0"/>
<organism evidence="2 3">
    <name type="scientific">Candidatus Magasanikbacteria bacterium CG11_big_fil_rev_8_21_14_0_20_43_7</name>
    <dbReference type="NCBI Taxonomy" id="1974654"/>
    <lineage>
        <taxon>Bacteria</taxon>
        <taxon>Candidatus Magasanikiibacteriota</taxon>
    </lineage>
</organism>
<comment type="caution">
    <text evidence="2">The sequence shown here is derived from an EMBL/GenBank/DDBJ whole genome shotgun (WGS) entry which is preliminary data.</text>
</comment>
<proteinExistence type="predicted"/>
<keyword evidence="1" id="KW-0472">Membrane</keyword>
<evidence type="ECO:0000256" key="1">
    <source>
        <dbReference type="SAM" id="Phobius"/>
    </source>
</evidence>
<evidence type="ECO:0000313" key="3">
    <source>
        <dbReference type="Proteomes" id="UP000229782"/>
    </source>
</evidence>